<dbReference type="Gene3D" id="1.25.40.390">
    <property type="match status" value="1"/>
</dbReference>
<dbReference type="InterPro" id="IPR011990">
    <property type="entry name" value="TPR-like_helical_dom_sf"/>
</dbReference>
<dbReference type="Proteomes" id="UP001597511">
    <property type="component" value="Unassembled WGS sequence"/>
</dbReference>
<protein>
    <submittedName>
        <fullName evidence="1">SusD/RagB family nutrient-binding outer membrane lipoprotein</fullName>
    </submittedName>
</protein>
<keyword evidence="2" id="KW-1185">Reference proteome</keyword>
<gene>
    <name evidence="1" type="ORF">ACFS6H_16960</name>
</gene>
<name>A0ABW6A7U6_9BACT</name>
<sequence length="530" mass="59113">MHYLKNNKRTGWLWIIIIILLSSCTKGFKDMNTNPNALPGDRLNWDNVYLGGFFKQMGENVIPLGINDYQVVQNLAGDIFGGYNGQTHNWNAAGDNTTYNFSIGWNGAAYNIFYSRIIKNYDTISKYSANNPDIIAVARIIKVAAAHRMVDMYGPVPYFKTQGSLGSGAVYDPMDSIYFSFFKDIDSATTTLKKYISLGVNTLKNFDPIYRGNYRQWVQFANALKLRLAMRIVYAEPEKARGYAEAAVSDPAFLITTKGDNATLQGTEGVTYTNPLWGVTDAYQEARMSANMESFLMGYADPRLPAYFQPSKIAGDPSGVYRGIRSGSIIADGLRYQPFSMLQYNYNLVWMSAAEVSFLRAEGALRGWNMGGTAQQFYEAGITASFDQWGVSGAAAYIANSTNKPRAYTDPVNGTNNVAAGDPILSTITIKWDEAGSFEKNLEQVITQKWIAMYPNGQEAWSEFRRTGYPKIFPIKSNKGNDPRLNTIQVKRLPYPASEYQNNNINVIRGVTLLGGTDLGGTKLWWDKKP</sequence>
<keyword evidence="1" id="KW-0449">Lipoprotein</keyword>
<proteinExistence type="predicted"/>
<accession>A0ABW6A7U6</accession>
<dbReference type="SUPFAM" id="SSF48452">
    <property type="entry name" value="TPR-like"/>
    <property type="match status" value="1"/>
</dbReference>
<comment type="caution">
    <text evidence="1">The sequence shown here is derived from an EMBL/GenBank/DDBJ whole genome shotgun (WGS) entry which is preliminary data.</text>
</comment>
<dbReference type="InterPro" id="IPR024302">
    <property type="entry name" value="SusD-like"/>
</dbReference>
<dbReference type="EMBL" id="JBHUOZ010000003">
    <property type="protein sequence ID" value="MFD2921420.1"/>
    <property type="molecule type" value="Genomic_DNA"/>
</dbReference>
<dbReference type="Pfam" id="PF12741">
    <property type="entry name" value="SusD-like"/>
    <property type="match status" value="1"/>
</dbReference>
<evidence type="ECO:0000313" key="1">
    <source>
        <dbReference type="EMBL" id="MFD2921420.1"/>
    </source>
</evidence>
<dbReference type="PROSITE" id="PS51257">
    <property type="entry name" value="PROKAR_LIPOPROTEIN"/>
    <property type="match status" value="1"/>
</dbReference>
<evidence type="ECO:0000313" key="2">
    <source>
        <dbReference type="Proteomes" id="UP001597511"/>
    </source>
</evidence>
<dbReference type="RefSeq" id="WP_386101688.1">
    <property type="nucleotide sequence ID" value="NZ_JBHUOZ010000003.1"/>
</dbReference>
<reference evidence="2" key="1">
    <citation type="journal article" date="2019" name="Int. J. Syst. Evol. Microbiol.">
        <title>The Global Catalogue of Microorganisms (GCM) 10K type strain sequencing project: providing services to taxonomists for standard genome sequencing and annotation.</title>
        <authorList>
            <consortium name="The Broad Institute Genomics Platform"/>
            <consortium name="The Broad Institute Genome Sequencing Center for Infectious Disease"/>
            <person name="Wu L."/>
            <person name="Ma J."/>
        </authorList>
    </citation>
    <scope>NUCLEOTIDE SEQUENCE [LARGE SCALE GENOMIC DNA]</scope>
    <source>
        <strain evidence="2">KCTC 23299</strain>
    </source>
</reference>
<organism evidence="1 2">
    <name type="scientific">Terrimonas rubra</name>
    <dbReference type="NCBI Taxonomy" id="1035890"/>
    <lineage>
        <taxon>Bacteria</taxon>
        <taxon>Pseudomonadati</taxon>
        <taxon>Bacteroidota</taxon>
        <taxon>Chitinophagia</taxon>
        <taxon>Chitinophagales</taxon>
        <taxon>Chitinophagaceae</taxon>
        <taxon>Terrimonas</taxon>
    </lineage>
</organism>